<dbReference type="Gene3D" id="3.80.10.10">
    <property type="entry name" value="Ribonuclease Inhibitor"/>
    <property type="match status" value="1"/>
</dbReference>
<dbReference type="PRINTS" id="PR00364">
    <property type="entry name" value="DISEASERSIST"/>
</dbReference>
<feature type="domain" description="Disease resistance R13L4/SHOC-2-like LRR" evidence="4">
    <location>
        <begin position="440"/>
        <end position="748"/>
    </location>
</feature>
<comment type="caution">
    <text evidence="5">The sequence shown here is derived from an EMBL/GenBank/DDBJ whole genome shotgun (WGS) entry which is preliminary data.</text>
</comment>
<dbReference type="InterPro" id="IPR002182">
    <property type="entry name" value="NB-ARC"/>
</dbReference>
<evidence type="ECO:0000313" key="6">
    <source>
        <dbReference type="Proteomes" id="UP000826656"/>
    </source>
</evidence>
<evidence type="ECO:0000313" key="5">
    <source>
        <dbReference type="EMBL" id="KAH0759714.1"/>
    </source>
</evidence>
<dbReference type="Pfam" id="PF23598">
    <property type="entry name" value="LRR_14"/>
    <property type="match status" value="1"/>
</dbReference>
<feature type="region of interest" description="Disordered" evidence="2">
    <location>
        <begin position="779"/>
        <end position="802"/>
    </location>
</feature>
<keyword evidence="6" id="KW-1185">Reference proteome</keyword>
<dbReference type="SUPFAM" id="SSF52058">
    <property type="entry name" value="L domain-like"/>
    <property type="match status" value="1"/>
</dbReference>
<dbReference type="PANTHER" id="PTHR15140:SF53">
    <property type="entry name" value="NB-ARC DOMAIN-CONTAINING PROTEIN"/>
    <property type="match status" value="1"/>
</dbReference>
<proteinExistence type="predicted"/>
<sequence length="802" mass="92213">MKRDIKQIVLKAPESSQLGFPMDDGFLFMNLLLRHLNDLLISNAYSVFLIKKEIGMVKESLEFLTTSFGKVRQTLNDTSGVVKDCWVHALDVAYEAEHVINSILVRDKALSHLLFSLPSVTDKIKLIVAEVTSLQLEDKNGDHPLDANYFVEPIESTSSPFVEVTVGHEKEESQIIDQLLDEHESELDVISIVGMPGLGKTTLANKVYNNTLVASHFKICAWCTVSQKYNKSKVLWEILQQVTGSEEKGTEDDLAEKLRRALYDKRYLIVLDDVWDIATGEMLIACFPKLKRGDRVILTSRISKVGSCPAELSDVGRQIVKKSKGLPLAIVLIAGMMKVMQLSYDHLPCHLKPLLIYFTRSQKNKRTSVSKLKQLWMAEGSLMMVDQIPSKKSMPFSVRIKVCFVHDVVHDFCSEKTKKAKFFKLMNPVSGSLLNSSYICHTRSFGLARVLQLDSIILEDFLMEEIGPLFHLRFIRIHTLDVKAIPVSWLNLQNLETLLINTGYSTMVLLPRILKLSKLKHVKIDRSSFFEEEEEMDADNIMHQPSRILEAENSKLEDLTTLSEVDISYTEAMSDVLEKFPNLQHLHCHIKEPIDPLTNGDWFPKFDVLNKLESLITMYENVGSPELTDKIRQPNEYYFPNSLKELRLYGFPLRPDLLSLIAALPELEILEFIDCEFVEDKWDATEDIYQSLKTLSMRMVNHSEWQVDRETFPKLEELRLEHCYKLTEIPFAFMDIDTLKSIHLTNNKRELGDSAIEIKKQIVDFKGEYRLQVHIEDVYEEEDEEEAEEEDEEENAQRIEQQ</sequence>
<protein>
    <recommendedName>
        <fullName evidence="7">NB-ARC domain-containing protein</fullName>
    </recommendedName>
</protein>
<dbReference type="EMBL" id="JAIVGD010000015">
    <property type="protein sequence ID" value="KAH0759714.1"/>
    <property type="molecule type" value="Genomic_DNA"/>
</dbReference>
<dbReference type="Gene3D" id="3.40.50.300">
    <property type="entry name" value="P-loop containing nucleotide triphosphate hydrolases"/>
    <property type="match status" value="1"/>
</dbReference>
<evidence type="ECO:0000256" key="1">
    <source>
        <dbReference type="ARBA" id="ARBA00022737"/>
    </source>
</evidence>
<dbReference type="SUPFAM" id="SSF52540">
    <property type="entry name" value="P-loop containing nucleoside triphosphate hydrolases"/>
    <property type="match status" value="1"/>
</dbReference>
<organism evidence="5 6">
    <name type="scientific">Solanum tuberosum</name>
    <name type="common">Potato</name>
    <dbReference type="NCBI Taxonomy" id="4113"/>
    <lineage>
        <taxon>Eukaryota</taxon>
        <taxon>Viridiplantae</taxon>
        <taxon>Streptophyta</taxon>
        <taxon>Embryophyta</taxon>
        <taxon>Tracheophyta</taxon>
        <taxon>Spermatophyta</taxon>
        <taxon>Magnoliopsida</taxon>
        <taxon>eudicotyledons</taxon>
        <taxon>Gunneridae</taxon>
        <taxon>Pentapetalae</taxon>
        <taxon>asterids</taxon>
        <taxon>lamiids</taxon>
        <taxon>Solanales</taxon>
        <taxon>Solanaceae</taxon>
        <taxon>Solanoideae</taxon>
        <taxon>Solaneae</taxon>
        <taxon>Solanum</taxon>
    </lineage>
</organism>
<feature type="domain" description="NB-ARC" evidence="3">
    <location>
        <begin position="170"/>
        <end position="310"/>
    </location>
</feature>
<dbReference type="InterPro" id="IPR055414">
    <property type="entry name" value="LRR_R13L4/SHOC2-like"/>
</dbReference>
<evidence type="ECO:0000259" key="3">
    <source>
        <dbReference type="Pfam" id="PF00931"/>
    </source>
</evidence>
<dbReference type="Proteomes" id="UP000826656">
    <property type="component" value="Unassembled WGS sequence"/>
</dbReference>
<dbReference type="Pfam" id="PF00931">
    <property type="entry name" value="NB-ARC"/>
    <property type="match status" value="1"/>
</dbReference>
<feature type="compositionally biased region" description="Acidic residues" evidence="2">
    <location>
        <begin position="779"/>
        <end position="794"/>
    </location>
</feature>
<dbReference type="InterPro" id="IPR032675">
    <property type="entry name" value="LRR_dom_sf"/>
</dbReference>
<dbReference type="PANTHER" id="PTHR15140">
    <property type="entry name" value="TUBULIN-SPECIFIC CHAPERONE E"/>
    <property type="match status" value="1"/>
</dbReference>
<evidence type="ECO:0000259" key="4">
    <source>
        <dbReference type="Pfam" id="PF23598"/>
    </source>
</evidence>
<evidence type="ECO:0008006" key="7">
    <source>
        <dbReference type="Google" id="ProtNLM"/>
    </source>
</evidence>
<reference evidence="5 6" key="1">
    <citation type="journal article" date="2021" name="bioRxiv">
        <title>Chromosome-scale and haplotype-resolved genome assembly of a tetraploid potato cultivar.</title>
        <authorList>
            <person name="Sun H."/>
            <person name="Jiao W.-B."/>
            <person name="Krause K."/>
            <person name="Campoy J.A."/>
            <person name="Goel M."/>
            <person name="Folz-Donahue K."/>
            <person name="Kukat C."/>
            <person name="Huettel B."/>
            <person name="Schneeberger K."/>
        </authorList>
    </citation>
    <scope>NUCLEOTIDE SEQUENCE [LARGE SCALE GENOMIC DNA]</scope>
    <source>
        <strain evidence="5">SolTubOtavaFocal</strain>
        <tissue evidence="5">Leaves</tissue>
    </source>
</reference>
<gene>
    <name evidence="5" type="ORF">KY290_023207</name>
</gene>
<name>A0ABQ7V893_SOLTU</name>
<keyword evidence="1" id="KW-0677">Repeat</keyword>
<dbReference type="InterPro" id="IPR027417">
    <property type="entry name" value="P-loop_NTPase"/>
</dbReference>
<evidence type="ECO:0000256" key="2">
    <source>
        <dbReference type="SAM" id="MobiDB-lite"/>
    </source>
</evidence>
<accession>A0ABQ7V893</accession>